<name>A0A5A9NME7_9TELE</name>
<proteinExistence type="predicted"/>
<evidence type="ECO:0008006" key="4">
    <source>
        <dbReference type="Google" id="ProtNLM"/>
    </source>
</evidence>
<feature type="region of interest" description="Disordered" evidence="1">
    <location>
        <begin position="279"/>
        <end position="330"/>
    </location>
</feature>
<feature type="compositionally biased region" description="Basic residues" evidence="1">
    <location>
        <begin position="49"/>
        <end position="65"/>
    </location>
</feature>
<dbReference type="Proteomes" id="UP000324632">
    <property type="component" value="Chromosome 16"/>
</dbReference>
<dbReference type="EMBL" id="SOYY01000016">
    <property type="protein sequence ID" value="KAA0710149.1"/>
    <property type="molecule type" value="Genomic_DNA"/>
</dbReference>
<organism evidence="2 3">
    <name type="scientific">Triplophysa tibetana</name>
    <dbReference type="NCBI Taxonomy" id="1572043"/>
    <lineage>
        <taxon>Eukaryota</taxon>
        <taxon>Metazoa</taxon>
        <taxon>Chordata</taxon>
        <taxon>Craniata</taxon>
        <taxon>Vertebrata</taxon>
        <taxon>Euteleostomi</taxon>
        <taxon>Actinopterygii</taxon>
        <taxon>Neopterygii</taxon>
        <taxon>Teleostei</taxon>
        <taxon>Ostariophysi</taxon>
        <taxon>Cypriniformes</taxon>
        <taxon>Nemacheilidae</taxon>
        <taxon>Triplophysa</taxon>
    </lineage>
</organism>
<keyword evidence="3" id="KW-1185">Reference proteome</keyword>
<feature type="compositionally biased region" description="Basic and acidic residues" evidence="1">
    <location>
        <begin position="305"/>
        <end position="319"/>
    </location>
</feature>
<evidence type="ECO:0000313" key="3">
    <source>
        <dbReference type="Proteomes" id="UP000324632"/>
    </source>
</evidence>
<feature type="compositionally biased region" description="Polar residues" evidence="1">
    <location>
        <begin position="8"/>
        <end position="19"/>
    </location>
</feature>
<feature type="region of interest" description="Disordered" evidence="1">
    <location>
        <begin position="1"/>
        <end position="234"/>
    </location>
</feature>
<reference evidence="2 3" key="1">
    <citation type="journal article" date="2019" name="Mol. Ecol. Resour.">
        <title>Chromosome-level genome assembly of Triplophysa tibetana, a fish adapted to the harsh high-altitude environment of the Tibetan Plateau.</title>
        <authorList>
            <person name="Yang X."/>
            <person name="Liu H."/>
            <person name="Ma Z."/>
            <person name="Zou Y."/>
            <person name="Zou M."/>
            <person name="Mao Y."/>
            <person name="Li X."/>
            <person name="Wang H."/>
            <person name="Chen T."/>
            <person name="Wang W."/>
            <person name="Yang R."/>
        </authorList>
    </citation>
    <scope>NUCLEOTIDE SEQUENCE [LARGE SCALE GENOMIC DNA]</scope>
    <source>
        <strain evidence="2">TTIB1903HZAU</strain>
        <tissue evidence="2">Muscle</tissue>
    </source>
</reference>
<dbReference type="SMART" id="SM00384">
    <property type="entry name" value="AT_hook"/>
    <property type="match status" value="9"/>
</dbReference>
<dbReference type="GO" id="GO:0003677">
    <property type="term" value="F:DNA binding"/>
    <property type="evidence" value="ECO:0007669"/>
    <property type="project" value="InterPro"/>
</dbReference>
<protein>
    <recommendedName>
        <fullName evidence="4">Chromosomal protein D1</fullName>
    </recommendedName>
</protein>
<evidence type="ECO:0000313" key="2">
    <source>
        <dbReference type="EMBL" id="KAA0710149.1"/>
    </source>
</evidence>
<dbReference type="InterPro" id="IPR017956">
    <property type="entry name" value="AT_hook_DNA-bd_motif"/>
</dbReference>
<comment type="caution">
    <text evidence="2">The sequence shown here is derived from an EMBL/GenBank/DDBJ whole genome shotgun (WGS) entry which is preliminary data.</text>
</comment>
<gene>
    <name evidence="2" type="ORF">E1301_Tti016686</name>
</gene>
<dbReference type="PRINTS" id="PR00929">
    <property type="entry name" value="ATHOOK"/>
</dbReference>
<dbReference type="AlphaFoldDB" id="A0A5A9NME7"/>
<feature type="compositionally biased region" description="Basic residues" evidence="1">
    <location>
        <begin position="120"/>
        <end position="134"/>
    </location>
</feature>
<sequence>METETQDSSESTLPNGSTHPTKRGRGRPRGREKSLLTPEEESEVLRRQTLQRKRKLSKPLGRPRIHPVALTPKIKRGRGRPRKYEAVAGSPSQNDTDSGDKEYTSSVEVSIEGAYDNPRKRGRPLGSFKKKRGRPSSSPKVPTKKVSDGIPRKRGRPPGSGSKVNIVKVVSGPPRKRGRPPGSTNKVKIVRREADGTPRKRGRPKGSGKNITVVKKDMGGVPRKRGRPPGSGKIKLCVPDEVDLDLCNFVGTSHHRKRGRPSKVRLAVVLEKLPSTFTDENKTEVDAPSPKRIRDSDSPSQVPDKSTEGDPTSEVKEAEVSDEGDNAVDAPKVNNISEQEMGEEMYSRVGAACIYKQIACIKQYAPESIQESNRKTTYTALHRVYDFE</sequence>
<evidence type="ECO:0000256" key="1">
    <source>
        <dbReference type="SAM" id="MobiDB-lite"/>
    </source>
</evidence>
<accession>A0A5A9NME7</accession>